<keyword evidence="1" id="KW-0732">Signal</keyword>
<dbReference type="SUPFAM" id="SSF48208">
    <property type="entry name" value="Six-hairpin glycosidases"/>
    <property type="match status" value="1"/>
</dbReference>
<feature type="signal peptide" evidence="1">
    <location>
        <begin position="1"/>
        <end position="20"/>
    </location>
</feature>
<dbReference type="EMBL" id="JAQQWI010000017">
    <property type="protein sequence ID" value="KAK8006064.1"/>
    <property type="molecule type" value="Genomic_DNA"/>
</dbReference>
<evidence type="ECO:0000256" key="1">
    <source>
        <dbReference type="SAM" id="SignalP"/>
    </source>
</evidence>
<name>A0ABR1R9I2_9PEZI</name>
<protein>
    <recommendedName>
        <fullName evidence="4">Glycoside hydrolase family 76 protein</fullName>
    </recommendedName>
</protein>
<evidence type="ECO:0008006" key="4">
    <source>
        <dbReference type="Google" id="ProtNLM"/>
    </source>
</evidence>
<evidence type="ECO:0000313" key="3">
    <source>
        <dbReference type="Proteomes" id="UP001396898"/>
    </source>
</evidence>
<dbReference type="Pfam" id="PF03663">
    <property type="entry name" value="Glyco_hydro_76"/>
    <property type="match status" value="1"/>
</dbReference>
<dbReference type="Gene3D" id="1.50.10.20">
    <property type="match status" value="1"/>
</dbReference>
<evidence type="ECO:0000313" key="2">
    <source>
        <dbReference type="EMBL" id="KAK8006064.1"/>
    </source>
</evidence>
<gene>
    <name evidence="2" type="ORF">PG991_012361</name>
</gene>
<proteinExistence type="predicted"/>
<dbReference type="InterPro" id="IPR005198">
    <property type="entry name" value="Glyco_hydro_76"/>
</dbReference>
<feature type="chain" id="PRO_5047132459" description="Glycoside hydrolase family 76 protein" evidence="1">
    <location>
        <begin position="21"/>
        <end position="371"/>
    </location>
</feature>
<dbReference type="PANTHER" id="PTHR47791">
    <property type="entry name" value="MEIOTICALLY UP-REGULATED GENE 191 PROTEIN"/>
    <property type="match status" value="1"/>
</dbReference>
<organism evidence="2 3">
    <name type="scientific">Apiospora marii</name>
    <dbReference type="NCBI Taxonomy" id="335849"/>
    <lineage>
        <taxon>Eukaryota</taxon>
        <taxon>Fungi</taxon>
        <taxon>Dikarya</taxon>
        <taxon>Ascomycota</taxon>
        <taxon>Pezizomycotina</taxon>
        <taxon>Sordariomycetes</taxon>
        <taxon>Xylariomycetidae</taxon>
        <taxon>Amphisphaeriales</taxon>
        <taxon>Apiosporaceae</taxon>
        <taxon>Apiospora</taxon>
    </lineage>
</organism>
<comment type="caution">
    <text evidence="2">The sequence shown here is derived from an EMBL/GenBank/DDBJ whole genome shotgun (WGS) entry which is preliminary data.</text>
</comment>
<dbReference type="InterPro" id="IPR053169">
    <property type="entry name" value="MUG_Protein"/>
</dbReference>
<accession>A0ABR1R9I2</accession>
<sequence length="371" mass="40932">MRLSQLFGAVCLTLSTLVAGGTIPKTSAILDATKASINALNTYYDNKTGRWDPTGNWWYSGVALQSIADYMQTTGSRDYLAQAQHTIDIQRAPLDWWPQGGGDFRADSTDDTGWWALALLRMYELTGNSTYLDIAKDDETYIYQYWKPDTCKGGIIWDIETQSYKGAISNELYLELAATLHNLIQGDTFYLNRSLNQWQWFNGSGMINSQWLINDGLLGPPGNDSSVCPNNSDRVWTYNQGVVLGGLVELNKATGDQSYLDTATKIADAVINSATLSPSGVLTEDCDKPESCDINGFAFKGIFMNRLAKLNKALSGSPYSDYIRANEQTAYSTARNGSDFYGGYWQKPFDGRDLGKQLSGVQLLIATLGLS</sequence>
<keyword evidence="3" id="KW-1185">Reference proteome</keyword>
<dbReference type="InterPro" id="IPR008928">
    <property type="entry name" value="6-hairpin_glycosidase_sf"/>
</dbReference>
<reference evidence="2 3" key="1">
    <citation type="submission" date="2023-01" db="EMBL/GenBank/DDBJ databases">
        <title>Analysis of 21 Apiospora genomes using comparative genomics revels a genus with tremendous synthesis potential of carbohydrate active enzymes and secondary metabolites.</title>
        <authorList>
            <person name="Sorensen T."/>
        </authorList>
    </citation>
    <scope>NUCLEOTIDE SEQUENCE [LARGE SCALE GENOMIC DNA]</scope>
    <source>
        <strain evidence="2 3">CBS 20057</strain>
    </source>
</reference>
<dbReference type="PANTHER" id="PTHR47791:SF3">
    <property type="entry name" value="MEIOTICALLY UP-REGULATED GENE 191 PROTEIN"/>
    <property type="match status" value="1"/>
</dbReference>
<dbReference type="Proteomes" id="UP001396898">
    <property type="component" value="Unassembled WGS sequence"/>
</dbReference>